<feature type="signal peptide" evidence="1">
    <location>
        <begin position="1"/>
        <end position="21"/>
    </location>
</feature>
<proteinExistence type="predicted"/>
<reference evidence="3 4" key="1">
    <citation type="submission" date="2017-04" db="EMBL/GenBank/DDBJ databases">
        <authorList>
            <person name="Afonso C.L."/>
            <person name="Miller P.J."/>
            <person name="Scott M.A."/>
            <person name="Spackman E."/>
            <person name="Goraichik I."/>
            <person name="Dimitrov K.M."/>
            <person name="Suarez D.L."/>
            <person name="Swayne D.E."/>
        </authorList>
    </citation>
    <scope>NUCLEOTIDE SEQUENCE [LARGE SCALE GENOMIC DNA]</scope>
    <source>
        <strain evidence="3 4">LMG26642</strain>
    </source>
</reference>
<evidence type="ECO:0000259" key="2">
    <source>
        <dbReference type="Pfam" id="PF21101"/>
    </source>
</evidence>
<evidence type="ECO:0000256" key="1">
    <source>
        <dbReference type="SAM" id="SignalP"/>
    </source>
</evidence>
<dbReference type="Pfam" id="PF21101">
    <property type="entry name" value="YqgU"/>
    <property type="match status" value="1"/>
</dbReference>
<feature type="chain" id="PRO_5039187731" description="YqgU-like 6-bladed beta-propeller domain-containing protein" evidence="1">
    <location>
        <begin position="22"/>
        <end position="364"/>
    </location>
</feature>
<dbReference type="InterPro" id="IPR048421">
    <property type="entry name" value="YqgU_beta-prop"/>
</dbReference>
<organism evidence="3 4">
    <name type="scientific">Carnobacterium iners</name>
    <dbReference type="NCBI Taxonomy" id="1073423"/>
    <lineage>
        <taxon>Bacteria</taxon>
        <taxon>Bacillati</taxon>
        <taxon>Bacillota</taxon>
        <taxon>Bacilli</taxon>
        <taxon>Lactobacillales</taxon>
        <taxon>Carnobacteriaceae</taxon>
        <taxon>Carnobacterium</taxon>
    </lineage>
</organism>
<dbReference type="AlphaFoldDB" id="A0A1X7NKL9"/>
<dbReference type="PROSITE" id="PS51257">
    <property type="entry name" value="PROKAR_LIPOPROTEIN"/>
    <property type="match status" value="1"/>
</dbReference>
<sequence>MKITISTVMKSALTLSFCAFFLVGCNKVSTTPEEKKKELVLHELPLEYESFRKIVGWVSDEEVLIHAGEGNEDTLYLFNLFNGEMAILYEADAIILTAVISTDQQKIFVQTVNDENRELKIMTLSGTIEQQTTIKTNGYLNINWNPVNQDNLFISYYKQEQEMIVQNWDINTNKITNVESSSLTPVWYSANLYLYVDNLNDFSLQTGELYMGDIRTNKVTPIRSQVTNFYLNNDTFITFSPSDFSEDELLLNRQYPFMVDNGFVTIPKVSMNDRLIFPYLTQSSREQAIYGITSKEPTQLEVNSGEFQLSKFNFDSQKSEPIIDLPDNAPISISKDGNYCLYGWRYEYMIDLREKELYPLTEAE</sequence>
<name>A0A1X7NKL9_9LACT</name>
<dbReference type="OrthoDB" id="2168335at2"/>
<accession>A0A1X7NKL9</accession>
<dbReference type="Proteomes" id="UP000193435">
    <property type="component" value="Unassembled WGS sequence"/>
</dbReference>
<keyword evidence="4" id="KW-1185">Reference proteome</keyword>
<keyword evidence="1" id="KW-0732">Signal</keyword>
<dbReference type="SUPFAM" id="SSF82171">
    <property type="entry name" value="DPP6 N-terminal domain-like"/>
    <property type="match status" value="1"/>
</dbReference>
<feature type="domain" description="YqgU-like 6-bladed beta-propeller" evidence="2">
    <location>
        <begin position="79"/>
        <end position="343"/>
    </location>
</feature>
<dbReference type="EMBL" id="FXBJ01000002">
    <property type="protein sequence ID" value="SMH37571.1"/>
    <property type="molecule type" value="Genomic_DNA"/>
</dbReference>
<dbReference type="STRING" id="1073423.SAMN04488700_2016"/>
<evidence type="ECO:0000313" key="3">
    <source>
        <dbReference type="EMBL" id="SMH37571.1"/>
    </source>
</evidence>
<gene>
    <name evidence="3" type="ORF">SAMN04488700_2016</name>
</gene>
<dbReference type="RefSeq" id="WP_085560084.1">
    <property type="nucleotide sequence ID" value="NZ_FOAH01000008.1"/>
</dbReference>
<evidence type="ECO:0000313" key="4">
    <source>
        <dbReference type="Proteomes" id="UP000193435"/>
    </source>
</evidence>
<protein>
    <recommendedName>
        <fullName evidence="2">YqgU-like 6-bladed beta-propeller domain-containing protein</fullName>
    </recommendedName>
</protein>